<proteinExistence type="predicted"/>
<evidence type="ECO:0000259" key="1">
    <source>
        <dbReference type="SMART" id="SM00928"/>
    </source>
</evidence>
<feature type="domain" description="NADH-ubiquinone oxidoreductase 51kDa subunit iron-sulphur binding" evidence="1">
    <location>
        <begin position="37"/>
        <end position="82"/>
    </location>
</feature>
<dbReference type="InterPro" id="IPR037207">
    <property type="entry name" value="Nuop51_4Fe4S-bd_sf"/>
</dbReference>
<dbReference type="NCBIfam" id="NF009410">
    <property type="entry name" value="PRK12771.1"/>
    <property type="match status" value="1"/>
</dbReference>
<dbReference type="InterPro" id="IPR036188">
    <property type="entry name" value="FAD/NAD-bd_sf"/>
</dbReference>
<evidence type="ECO:0000313" key="2">
    <source>
        <dbReference type="EMBL" id="BCZ46574.1"/>
    </source>
</evidence>
<organism evidence="2 3">
    <name type="scientific">Clostridium gelidum</name>
    <dbReference type="NCBI Taxonomy" id="704125"/>
    <lineage>
        <taxon>Bacteria</taxon>
        <taxon>Bacillati</taxon>
        <taxon>Bacillota</taxon>
        <taxon>Clostridia</taxon>
        <taxon>Eubacteriales</taxon>
        <taxon>Clostridiaceae</taxon>
        <taxon>Clostridium</taxon>
    </lineage>
</organism>
<dbReference type="Pfam" id="PF10589">
    <property type="entry name" value="NADH_4Fe-4S"/>
    <property type="match status" value="1"/>
</dbReference>
<gene>
    <name evidence="2" type="ORF">psyc5s11_26410</name>
</gene>
<dbReference type="EMBL" id="AP024849">
    <property type="protein sequence ID" value="BCZ46574.1"/>
    <property type="molecule type" value="Genomic_DNA"/>
</dbReference>
<dbReference type="InterPro" id="IPR019575">
    <property type="entry name" value="Nuop51_4Fe4S-bd"/>
</dbReference>
<name>A0ABM7T5H0_9CLOT</name>
<dbReference type="InterPro" id="IPR009051">
    <property type="entry name" value="Helical_ferredxn"/>
</dbReference>
<dbReference type="SUPFAM" id="SSF46548">
    <property type="entry name" value="alpha-helical ferredoxin"/>
    <property type="match status" value="2"/>
</dbReference>
<dbReference type="Proteomes" id="UP000824633">
    <property type="component" value="Chromosome"/>
</dbReference>
<evidence type="ECO:0000313" key="3">
    <source>
        <dbReference type="Proteomes" id="UP000824633"/>
    </source>
</evidence>
<dbReference type="SUPFAM" id="SSF140490">
    <property type="entry name" value="Nqo1C-terminal domain-like"/>
    <property type="match status" value="1"/>
</dbReference>
<protein>
    <submittedName>
        <fullName evidence="2">Glutamate synthase</fullName>
    </submittedName>
</protein>
<dbReference type="Pfam" id="PF14691">
    <property type="entry name" value="Fer4_20"/>
    <property type="match status" value="1"/>
</dbReference>
<dbReference type="Pfam" id="PF07992">
    <property type="entry name" value="Pyr_redox_2"/>
    <property type="match status" value="1"/>
</dbReference>
<keyword evidence="3" id="KW-1185">Reference proteome</keyword>
<dbReference type="InterPro" id="IPR028261">
    <property type="entry name" value="DPD_II"/>
</dbReference>
<dbReference type="SUPFAM" id="SSF51971">
    <property type="entry name" value="Nucleotide-binding domain"/>
    <property type="match status" value="2"/>
</dbReference>
<dbReference type="Gene3D" id="1.10.1060.10">
    <property type="entry name" value="Alpha-helical ferredoxin"/>
    <property type="match status" value="1"/>
</dbReference>
<reference evidence="3" key="1">
    <citation type="submission" date="2021-07" db="EMBL/GenBank/DDBJ databases">
        <title>Complete genome sequencing of a Clostridium isolate.</title>
        <authorList>
            <person name="Ueki A."/>
            <person name="Tonouchi A."/>
        </authorList>
    </citation>
    <scope>NUCLEOTIDE SEQUENCE [LARGE SCALE GENOMIC DNA]</scope>
    <source>
        <strain evidence="3">C5S11</strain>
    </source>
</reference>
<sequence>MSRLDITTPNRAQTVVEGLYKDLERRITASPPGLCPVDMAASFLKLCHAQTCGKCVPCRVGLAQLENLLNDVLDGNATLDTIDLIEKTARVISNSADCAIGYEAANMVLKGVTGFKNDYVEHIINDRCICNLDQPVPCVALCPAGVDIPGYIALISEGRNADAVRLIRKDNPFPTACALICEHPCEARCRRNMIDDSVNIRGLKRYAVDHAGKVPVPVCAPATGKTVAVVGGGPGGLSAAYFLSLMGHQVVIYEKRSKLGGMLRYGIPNYRLPRVRLDEDIEAIISTGVKVKFGINIGRDLTMLDLKNKYDALYIAIGAHTDKKIGIEGEDSKGVISAVEMLRAIGDNNLPDFAGKTVIVIGGGNVAMDVTRSSVRLGAKKVCNVYRRRKIDMTALPDEVEGAIAEGAEILTLQAPLRIESDKDGNVVALWVKPQIIGKIDGSGRPTIVNSEEEEVRISCDVVIIAIGQGIESEYFAEYGVPVKRGTIEALSSSGIENSPGIFAGGDCVTGPATVIRAIAAGKVAAANIDNYLGYNHIISCDVEIPTARIDDRPACGRVNMLERDATERKNDFELIECGMTCAEANQESSRCLRCDHFGYGVFKGGRIKKW</sequence>
<dbReference type="Gene3D" id="3.50.50.60">
    <property type="entry name" value="FAD/NAD(P)-binding domain"/>
    <property type="match status" value="2"/>
</dbReference>
<dbReference type="InterPro" id="IPR023753">
    <property type="entry name" value="FAD/NAD-binding_dom"/>
</dbReference>
<accession>A0ABM7T5H0</accession>
<dbReference type="PANTHER" id="PTHR42783">
    <property type="entry name" value="GLUTAMATE SYNTHASE [NADPH] SMALL CHAIN"/>
    <property type="match status" value="1"/>
</dbReference>
<dbReference type="PANTHER" id="PTHR42783:SF3">
    <property type="entry name" value="GLUTAMATE SYNTHASE [NADPH] SMALL CHAIN-RELATED"/>
    <property type="match status" value="1"/>
</dbReference>
<dbReference type="SMART" id="SM00928">
    <property type="entry name" value="NADH_4Fe-4S"/>
    <property type="match status" value="1"/>
</dbReference>
<dbReference type="RefSeq" id="WP_224038048.1">
    <property type="nucleotide sequence ID" value="NZ_AP024849.1"/>
</dbReference>
<dbReference type="PRINTS" id="PR00419">
    <property type="entry name" value="ADXRDTASE"/>
</dbReference>